<comment type="caution">
    <text evidence="3">The sequence shown here is derived from an EMBL/GenBank/DDBJ whole genome shotgun (WGS) entry which is preliminary data.</text>
</comment>
<keyword evidence="2" id="KW-0472">Membrane</keyword>
<sequence>MSYYYPSNPTLTTHHPHYHHHHHDYDHQYDNNDVATPIHPPHSTFSWEELPHKIVSVFRQAIATNLTTSSHPHHQHHQHHDNNQQTVFWDLDLNRISRRVNHEFFPHAVGPPPFASIHIVHFILLLGLLVGLVYLLLALVYHTMQKIRAFCPALPSFKRKSKRDRGRSDVESGPPKELPTPEVLEARRQERLSFLQKECDHLETQLTDALSSLRILAEKQTSLTSRASDSDLEYLGYADEDSPPLKRNSISLQDIPQSVVKIRREKQLRQLKEEIEHLHALSQSQDLDKDPGPLSSRSPLLKDLHFNYPIPRSKSSSPSPVDSGHIITTEHLSQRISHLKAQRRLQALRTDLEGLALHLVHSDDIRAKTSSLQDLPRTALGAKRHKELLTIAKEIEHVKSYKLQQKTILSAVLPPPKPNKAEITAQVLAKLNQDQATTVSSYRSPTLAKKEIAATTPSSITSGGPLQRQTSTAESVNSVATNPNSNSGDTASITTSASLRRTRAQELNRVRVELKELSYKLNLNYVFDVEGDREKIFPADWPKQCSFSKDSFK</sequence>
<protein>
    <submittedName>
        <fullName evidence="3">Uncharacterized protein</fullName>
    </submittedName>
</protein>
<keyword evidence="2" id="KW-1133">Transmembrane helix</keyword>
<reference evidence="3 4" key="1">
    <citation type="submission" date="2015-12" db="EMBL/GenBank/DDBJ databases">
        <title>The genome of Folsomia candida.</title>
        <authorList>
            <person name="Faddeeva A."/>
            <person name="Derks M.F."/>
            <person name="Anvar Y."/>
            <person name="Smit S."/>
            <person name="Van Straalen N."/>
            <person name="Roelofs D."/>
        </authorList>
    </citation>
    <scope>NUCLEOTIDE SEQUENCE [LARGE SCALE GENOMIC DNA]</scope>
    <source>
        <strain evidence="3 4">VU population</strain>
        <tissue evidence="3">Whole body</tissue>
    </source>
</reference>
<keyword evidence="4" id="KW-1185">Reference proteome</keyword>
<dbReference type="Proteomes" id="UP000198287">
    <property type="component" value="Unassembled WGS sequence"/>
</dbReference>
<keyword evidence="2" id="KW-0812">Transmembrane</keyword>
<proteinExistence type="predicted"/>
<organism evidence="3 4">
    <name type="scientific">Folsomia candida</name>
    <name type="common">Springtail</name>
    <dbReference type="NCBI Taxonomy" id="158441"/>
    <lineage>
        <taxon>Eukaryota</taxon>
        <taxon>Metazoa</taxon>
        <taxon>Ecdysozoa</taxon>
        <taxon>Arthropoda</taxon>
        <taxon>Hexapoda</taxon>
        <taxon>Collembola</taxon>
        <taxon>Entomobryomorpha</taxon>
        <taxon>Isotomoidea</taxon>
        <taxon>Isotomidae</taxon>
        <taxon>Proisotominae</taxon>
        <taxon>Folsomia</taxon>
    </lineage>
</organism>
<feature type="transmembrane region" description="Helical" evidence="2">
    <location>
        <begin position="119"/>
        <end position="141"/>
    </location>
</feature>
<dbReference type="AlphaFoldDB" id="A0A226DEW0"/>
<gene>
    <name evidence="3" type="ORF">Fcan01_21841</name>
</gene>
<evidence type="ECO:0000256" key="1">
    <source>
        <dbReference type="SAM" id="MobiDB-lite"/>
    </source>
</evidence>
<feature type="region of interest" description="Disordered" evidence="1">
    <location>
        <begin position="453"/>
        <end position="492"/>
    </location>
</feature>
<evidence type="ECO:0000256" key="2">
    <source>
        <dbReference type="SAM" id="Phobius"/>
    </source>
</evidence>
<evidence type="ECO:0000313" key="3">
    <source>
        <dbReference type="EMBL" id="OXA43394.1"/>
    </source>
</evidence>
<feature type="region of interest" description="Disordered" evidence="1">
    <location>
        <begin position="159"/>
        <end position="183"/>
    </location>
</feature>
<accession>A0A226DEW0</accession>
<dbReference type="EMBL" id="LNIX01000022">
    <property type="protein sequence ID" value="OXA43394.1"/>
    <property type="molecule type" value="Genomic_DNA"/>
</dbReference>
<evidence type="ECO:0000313" key="4">
    <source>
        <dbReference type="Proteomes" id="UP000198287"/>
    </source>
</evidence>
<dbReference type="OrthoDB" id="10651011at2759"/>
<name>A0A226DEW0_FOLCA</name>
<feature type="compositionally biased region" description="Polar residues" evidence="1">
    <location>
        <begin position="455"/>
        <end position="492"/>
    </location>
</feature>